<sequence length="247" mass="27510">MAPTIHIVRHAQGLHNVSVENESIRDPDLTPLGEQQCADLRAWFPCHASLTKLVASPLRRTIYTCDLSFGGPQRLYPIVLLDTLQEVSSAPCDTGSSKDKLAAEFGDKIDASRVRDDWTEKGKGSIFEPTLEALTARAKEARKALKEIAEGADGDVAVVSHGGFLHFLTDDWEGIPLERATAWTNCQCRSYTFAESQDDKDDVRLVETEESWRRREHVAKQPLGVTEQRELRAVALQRAAPYLKIKA</sequence>
<dbReference type="Pfam" id="PF00300">
    <property type="entry name" value="His_Phos_1"/>
    <property type="match status" value="1"/>
</dbReference>
<evidence type="ECO:0000313" key="1">
    <source>
        <dbReference type="EMBL" id="QPG94380.1"/>
    </source>
</evidence>
<dbReference type="EMBL" id="CP031385">
    <property type="protein sequence ID" value="QPG94380.1"/>
    <property type="molecule type" value="Genomic_DNA"/>
</dbReference>
<dbReference type="Proteomes" id="UP000594364">
    <property type="component" value="Chromosome 1"/>
</dbReference>
<dbReference type="SUPFAM" id="SSF53254">
    <property type="entry name" value="Phosphoglycerate mutase-like"/>
    <property type="match status" value="1"/>
</dbReference>
<protein>
    <recommendedName>
        <fullName evidence="3">Phosphoglycerate mutase family protein</fullName>
    </recommendedName>
</protein>
<name>A0A7S9PSI0_EPIFF</name>
<keyword evidence="2" id="KW-1185">Reference proteome</keyword>
<dbReference type="InterPro" id="IPR029033">
    <property type="entry name" value="His_PPase_superfam"/>
</dbReference>
<gene>
    <name evidence="1" type="ORF">C2857_005814</name>
</gene>
<dbReference type="GO" id="GO:0005737">
    <property type="term" value="C:cytoplasm"/>
    <property type="evidence" value="ECO:0007669"/>
    <property type="project" value="TreeGrafter"/>
</dbReference>
<dbReference type="SMART" id="SM00855">
    <property type="entry name" value="PGAM"/>
    <property type="match status" value="1"/>
</dbReference>
<dbReference type="GO" id="GO:0016791">
    <property type="term" value="F:phosphatase activity"/>
    <property type="evidence" value="ECO:0007669"/>
    <property type="project" value="TreeGrafter"/>
</dbReference>
<reference evidence="1 2" key="1">
    <citation type="journal article" date="2018" name="PLoS Genet.">
        <title>Repeat elements organise 3D genome structure and mediate transcription in the filamentous fungus Epichloe festucae.</title>
        <authorList>
            <person name="Winter D.J."/>
            <person name="Ganley A.R.D."/>
            <person name="Young C.A."/>
            <person name="Liachko I."/>
            <person name="Schardl C.L."/>
            <person name="Dupont P.Y."/>
            <person name="Berry D."/>
            <person name="Ram A."/>
            <person name="Scott B."/>
            <person name="Cox M.P."/>
        </authorList>
    </citation>
    <scope>NUCLEOTIDE SEQUENCE [LARGE SCALE GENOMIC DNA]</scope>
    <source>
        <strain evidence="1 2">Fl1</strain>
    </source>
</reference>
<dbReference type="InterPro" id="IPR050275">
    <property type="entry name" value="PGM_Phosphatase"/>
</dbReference>
<evidence type="ECO:0000313" key="2">
    <source>
        <dbReference type="Proteomes" id="UP000594364"/>
    </source>
</evidence>
<organism evidence="1 2">
    <name type="scientific">Epichloe festucae (strain Fl1)</name>
    <dbReference type="NCBI Taxonomy" id="877507"/>
    <lineage>
        <taxon>Eukaryota</taxon>
        <taxon>Fungi</taxon>
        <taxon>Dikarya</taxon>
        <taxon>Ascomycota</taxon>
        <taxon>Pezizomycotina</taxon>
        <taxon>Sordariomycetes</taxon>
        <taxon>Hypocreomycetidae</taxon>
        <taxon>Hypocreales</taxon>
        <taxon>Clavicipitaceae</taxon>
        <taxon>Epichloe</taxon>
    </lineage>
</organism>
<dbReference type="PANTHER" id="PTHR48100">
    <property type="entry name" value="BROAD-SPECIFICITY PHOSPHATASE YOR283W-RELATED"/>
    <property type="match status" value="1"/>
</dbReference>
<proteinExistence type="predicted"/>
<dbReference type="CDD" id="cd07067">
    <property type="entry name" value="HP_PGM_like"/>
    <property type="match status" value="1"/>
</dbReference>
<dbReference type="InterPro" id="IPR013078">
    <property type="entry name" value="His_Pase_superF_clade-1"/>
</dbReference>
<accession>A0A7S9PSI0</accession>
<evidence type="ECO:0008006" key="3">
    <source>
        <dbReference type="Google" id="ProtNLM"/>
    </source>
</evidence>
<dbReference type="PANTHER" id="PTHR48100:SF54">
    <property type="entry name" value="PHOSPHATASE SPAC5H10.03-RELATED"/>
    <property type="match status" value="1"/>
</dbReference>
<dbReference type="AlphaFoldDB" id="A0A7S9PSI0"/>
<dbReference type="Gene3D" id="3.40.50.1240">
    <property type="entry name" value="Phosphoglycerate mutase-like"/>
    <property type="match status" value="1"/>
</dbReference>
<dbReference type="OrthoDB" id="496981at2759"/>